<evidence type="ECO:0000313" key="3">
    <source>
        <dbReference type="Proteomes" id="UP000091956"/>
    </source>
</evidence>
<feature type="region of interest" description="Disordered" evidence="1">
    <location>
        <begin position="39"/>
        <end position="81"/>
    </location>
</feature>
<evidence type="ECO:0000256" key="1">
    <source>
        <dbReference type="SAM" id="MobiDB-lite"/>
    </source>
</evidence>
<sequence>MRPRDRLDTKVPTRVTIPIRLSANPNAPPFAHIPIQQNSTASNSSLQQQASHWPPVGDRIQHSETPISHNHTPSAGIATGTISPLEPMLEVATQATPFTYTRFSTAVDLIYSIPSALSVAPVMAPKPELYLKAVRHEMCQERPLGGKACD</sequence>
<evidence type="ECO:0000313" key="2">
    <source>
        <dbReference type="EMBL" id="OBT97739.1"/>
    </source>
</evidence>
<proteinExistence type="predicted"/>
<dbReference type="Proteomes" id="UP000091956">
    <property type="component" value="Unassembled WGS sequence"/>
</dbReference>
<keyword evidence="3" id="KW-1185">Reference proteome</keyword>
<protein>
    <submittedName>
        <fullName evidence="2">Uncharacterized protein</fullName>
    </submittedName>
</protein>
<dbReference type="RefSeq" id="XP_018131472.1">
    <property type="nucleotide sequence ID" value="XM_018274463.1"/>
</dbReference>
<dbReference type="AlphaFoldDB" id="A0A1B8GPG9"/>
<organism evidence="2 3">
    <name type="scientific">Pseudogymnoascus verrucosus</name>
    <dbReference type="NCBI Taxonomy" id="342668"/>
    <lineage>
        <taxon>Eukaryota</taxon>
        <taxon>Fungi</taxon>
        <taxon>Dikarya</taxon>
        <taxon>Ascomycota</taxon>
        <taxon>Pezizomycotina</taxon>
        <taxon>Leotiomycetes</taxon>
        <taxon>Thelebolales</taxon>
        <taxon>Thelebolaceae</taxon>
        <taxon>Pseudogymnoascus</taxon>
    </lineage>
</organism>
<reference evidence="2 3" key="1">
    <citation type="submission" date="2016-03" db="EMBL/GenBank/DDBJ databases">
        <title>Comparative genomics of Pseudogymnoascus destructans, the fungus causing white-nose syndrome of bats.</title>
        <authorList>
            <person name="Palmer J.M."/>
            <person name="Drees K.P."/>
            <person name="Foster J.T."/>
            <person name="Lindner D.L."/>
        </authorList>
    </citation>
    <scope>NUCLEOTIDE SEQUENCE [LARGE SCALE GENOMIC DNA]</scope>
    <source>
        <strain evidence="2 3">UAMH 10579</strain>
    </source>
</reference>
<dbReference type="GeneID" id="28838383"/>
<accession>A0A1B8GPG9</accession>
<feature type="compositionally biased region" description="Polar residues" evidence="1">
    <location>
        <begin position="39"/>
        <end position="51"/>
    </location>
</feature>
<dbReference type="EMBL" id="KV460220">
    <property type="protein sequence ID" value="OBT97739.1"/>
    <property type="molecule type" value="Genomic_DNA"/>
</dbReference>
<name>A0A1B8GPG9_9PEZI</name>
<gene>
    <name evidence="2" type="ORF">VE01_04997</name>
</gene>
<feature type="compositionally biased region" description="Polar residues" evidence="1">
    <location>
        <begin position="63"/>
        <end position="73"/>
    </location>
</feature>
<reference evidence="3" key="2">
    <citation type="journal article" date="2018" name="Nat. Commun.">
        <title>Extreme sensitivity to ultraviolet light in the fungal pathogen causing white-nose syndrome of bats.</title>
        <authorList>
            <person name="Palmer J.M."/>
            <person name="Drees K.P."/>
            <person name="Foster J.T."/>
            <person name="Lindner D.L."/>
        </authorList>
    </citation>
    <scope>NUCLEOTIDE SEQUENCE [LARGE SCALE GENOMIC DNA]</scope>
    <source>
        <strain evidence="3">UAMH 10579</strain>
    </source>
</reference>